<feature type="domain" description="DUF5916" evidence="2">
    <location>
        <begin position="229"/>
        <end position="804"/>
    </location>
</feature>
<dbReference type="STRING" id="1123037.GCA_000425305_01306"/>
<dbReference type="CDD" id="cd09618">
    <property type="entry name" value="CBM9_like_2"/>
    <property type="match status" value="1"/>
</dbReference>
<dbReference type="Pfam" id="PF06452">
    <property type="entry name" value="CBM9_1"/>
    <property type="match status" value="1"/>
</dbReference>
<dbReference type="OrthoDB" id="9786766at2"/>
<proteinExistence type="predicted"/>
<evidence type="ECO:0000313" key="3">
    <source>
        <dbReference type="EMBL" id="TXE17253.1"/>
    </source>
</evidence>
<comment type="caution">
    <text evidence="3">The sequence shown here is derived from an EMBL/GenBank/DDBJ whole genome shotgun (WGS) entry which is preliminary data.</text>
</comment>
<dbReference type="EMBL" id="VOSB01000013">
    <property type="protein sequence ID" value="TXE17253.1"/>
    <property type="molecule type" value="Genomic_DNA"/>
</dbReference>
<feature type="domain" description="Carbohydrate-binding" evidence="1">
    <location>
        <begin position="37"/>
        <end position="178"/>
    </location>
</feature>
<name>A0A5C7B5Y3_9FLAO</name>
<evidence type="ECO:0000313" key="4">
    <source>
        <dbReference type="Proteomes" id="UP000321938"/>
    </source>
</evidence>
<dbReference type="SUPFAM" id="SSF49344">
    <property type="entry name" value="CBD9-like"/>
    <property type="match status" value="1"/>
</dbReference>
<dbReference type="InterPro" id="IPR010502">
    <property type="entry name" value="Carb-bd_dom_fam9"/>
</dbReference>
<dbReference type="GO" id="GO:0030246">
    <property type="term" value="F:carbohydrate binding"/>
    <property type="evidence" value="ECO:0007669"/>
    <property type="project" value="InterPro"/>
</dbReference>
<dbReference type="RefSeq" id="WP_147231664.1">
    <property type="nucleotide sequence ID" value="NZ_VOSB01000013.1"/>
</dbReference>
<gene>
    <name evidence="3" type="ORF">ES692_09720</name>
</gene>
<keyword evidence="4" id="KW-1185">Reference proteome</keyword>
<dbReference type="Pfam" id="PF19313">
    <property type="entry name" value="DUF5916"/>
    <property type="match status" value="1"/>
</dbReference>
<dbReference type="Gene3D" id="2.60.40.1190">
    <property type="match status" value="1"/>
</dbReference>
<accession>A0A5C7B5Y3</accession>
<dbReference type="InterPro" id="IPR045670">
    <property type="entry name" value="DUF5916"/>
</dbReference>
<sequence length="813" mass="93053">MQFRSILTFIFFFVFLQICAQDKKKLNITRTELAPKIDGILNDEIWKDAEIATDFIQFKPEMGITLSQSQRTEVKVTYDDDAIYVAAYLYDDPKDIMKQLTARDNFGQTDFFTLVLNPNNDAQNDTQFIVFSSGVQADAIASPSIGEDFSWNAVWDSAVKINEDGWSLEMKIPYRTLRFANQEIPTWGLQFHRQFRRFRSQYTWSPIDVTKGYVGLYHGELKGLEGIKPPTRLILYPFATGIVNSFDGNTETNLTFGMDVKYGITENFTLDATLVPDFSQAGFDNVVLNLGPFEQTFSEQRQFFTEGVDLFSKGGLFFSRRIGGAPSGEVNLNDNETLDRPNEVKVLNALKISGRTKNGWGIGVFNAITEKTNARITNDDTGETRETVVEPFTNYNILVVDKQFRGNSSLSLINTNVLREGSFRDANVTAARADIVNKKNTFRYVAEAKVSQVNYQNIDSELGTSTFLYLGKVAGNFRYSFDHRFADTKFEINDLGLQFRNNFNNFSVDASYEIFEPQGKLNSYRVNFFSNYRQLANPGVFTGFNFGGGYRATTTKLDTYSFRLNIEPGQQNDYFESRDGRRFIFENTLSTGGSISTNYNRVFAIDVRANIGTLFEDGRDLFTYDFNISPRVRFNDKFLMTYRINFNHRNGDRGYATEVDGEPVFGERNRQIVTNSISANYTFDPFNVLALTFRHYWDTVDYDYDLFTLQDNGRLTTDSGFNRDNVGNDPNINFSTWNIDLSYSWQFAPGSFLTALYRNSLFNLDNLSQESYGQSLNQLLNQPIQNTFSLRLQYFIDYNDAKRLLQGKNKSNS</sequence>
<dbReference type="AlphaFoldDB" id="A0A5C7B5Y3"/>
<organism evidence="3 4">
    <name type="scientific">Psychroserpens burtonensis</name>
    <dbReference type="NCBI Taxonomy" id="49278"/>
    <lineage>
        <taxon>Bacteria</taxon>
        <taxon>Pseudomonadati</taxon>
        <taxon>Bacteroidota</taxon>
        <taxon>Flavobacteriia</taxon>
        <taxon>Flavobacteriales</taxon>
        <taxon>Flavobacteriaceae</taxon>
        <taxon>Psychroserpens</taxon>
    </lineage>
</organism>
<dbReference type="Proteomes" id="UP000321938">
    <property type="component" value="Unassembled WGS sequence"/>
</dbReference>
<evidence type="ECO:0000259" key="1">
    <source>
        <dbReference type="Pfam" id="PF06452"/>
    </source>
</evidence>
<evidence type="ECO:0000259" key="2">
    <source>
        <dbReference type="Pfam" id="PF19313"/>
    </source>
</evidence>
<dbReference type="GO" id="GO:0016052">
    <property type="term" value="P:carbohydrate catabolic process"/>
    <property type="evidence" value="ECO:0007669"/>
    <property type="project" value="InterPro"/>
</dbReference>
<reference evidence="3 4" key="1">
    <citation type="submission" date="2019-08" db="EMBL/GenBank/DDBJ databases">
        <title>Genome of Psychroserpens burtonensis ACAM 167.</title>
        <authorList>
            <person name="Bowman J.P."/>
        </authorList>
    </citation>
    <scope>NUCLEOTIDE SEQUENCE [LARGE SCALE GENOMIC DNA]</scope>
    <source>
        <strain evidence="3 4">ACAM 167</strain>
    </source>
</reference>
<dbReference type="GO" id="GO:0004553">
    <property type="term" value="F:hydrolase activity, hydrolyzing O-glycosyl compounds"/>
    <property type="evidence" value="ECO:0007669"/>
    <property type="project" value="InterPro"/>
</dbReference>
<protein>
    <submittedName>
        <fullName evidence="3">Carbohydrate binding family 9 domain-containing protein</fullName>
    </submittedName>
</protein>